<feature type="region of interest" description="Disordered" evidence="8">
    <location>
        <begin position="1257"/>
        <end position="1339"/>
    </location>
</feature>
<evidence type="ECO:0000313" key="10">
    <source>
        <dbReference type="EMBL" id="KAK6467958.1"/>
    </source>
</evidence>
<gene>
    <name evidence="10" type="ORF">HHUSO_G34290</name>
</gene>
<feature type="compositionally biased region" description="Basic residues" evidence="8">
    <location>
        <begin position="1474"/>
        <end position="1489"/>
    </location>
</feature>
<dbReference type="Pfam" id="PF12717">
    <property type="entry name" value="Cnd1"/>
    <property type="match status" value="1"/>
</dbReference>
<feature type="compositionally biased region" description="Low complexity" evidence="8">
    <location>
        <begin position="1392"/>
        <end position="1402"/>
    </location>
</feature>
<accession>A0ABR0Y676</accession>
<organism evidence="10 11">
    <name type="scientific">Huso huso</name>
    <name type="common">Beluga</name>
    <name type="synonym">Acipenser huso</name>
    <dbReference type="NCBI Taxonomy" id="61971"/>
    <lineage>
        <taxon>Eukaryota</taxon>
        <taxon>Metazoa</taxon>
        <taxon>Chordata</taxon>
        <taxon>Craniata</taxon>
        <taxon>Vertebrata</taxon>
        <taxon>Euteleostomi</taxon>
        <taxon>Actinopterygii</taxon>
        <taxon>Chondrostei</taxon>
        <taxon>Acipenseriformes</taxon>
        <taxon>Acipenseridae</taxon>
        <taxon>Huso</taxon>
    </lineage>
</organism>
<comment type="subcellular location">
    <subcellularLocation>
        <location evidence="1 7">Nucleus</location>
    </subcellularLocation>
</comment>
<comment type="caution">
    <text evidence="10">The sequence shown here is derived from an EMBL/GenBank/DDBJ whole genome shotgun (WGS) entry which is preliminary data.</text>
</comment>
<dbReference type="Proteomes" id="UP001369086">
    <property type="component" value="Unassembled WGS sequence"/>
</dbReference>
<evidence type="ECO:0000256" key="5">
    <source>
        <dbReference type="ARBA" id="ARBA00023242"/>
    </source>
</evidence>
<evidence type="ECO:0000256" key="6">
    <source>
        <dbReference type="ARBA" id="ARBA00023306"/>
    </source>
</evidence>
<dbReference type="PANTHER" id="PTHR14222:SF1">
    <property type="entry name" value="CONDENSIN-2 COMPLEX SUBUNIT D3"/>
    <property type="match status" value="1"/>
</dbReference>
<feature type="region of interest" description="Disordered" evidence="8">
    <location>
        <begin position="1435"/>
        <end position="1489"/>
    </location>
</feature>
<feature type="domain" description="Condensin complex subunit 1 C-terminal" evidence="9">
    <location>
        <begin position="952"/>
        <end position="1118"/>
    </location>
</feature>
<evidence type="ECO:0000256" key="7">
    <source>
        <dbReference type="PIRNR" id="PIRNR036508"/>
    </source>
</evidence>
<keyword evidence="2 7" id="KW-0132">Cell division</keyword>
<keyword evidence="3 7" id="KW-0498">Mitosis</keyword>
<keyword evidence="6 7" id="KW-0131">Cell cycle</keyword>
<reference evidence="10 11" key="1">
    <citation type="submission" date="2021-05" db="EMBL/GenBank/DDBJ databases">
        <authorList>
            <person name="Zahm M."/>
            <person name="Klopp C."/>
            <person name="Cabau C."/>
            <person name="Kuhl H."/>
            <person name="Suciu R."/>
            <person name="Ciorpac M."/>
            <person name="Holostenco D."/>
            <person name="Gessner J."/>
            <person name="Wuertz S."/>
            <person name="Hohne C."/>
            <person name="Stock M."/>
            <person name="Gislard M."/>
            <person name="Lluch J."/>
            <person name="Milhes M."/>
            <person name="Lampietro C."/>
            <person name="Lopez Roques C."/>
            <person name="Donnadieu C."/>
            <person name="Du K."/>
            <person name="Schartl M."/>
            <person name="Guiguen Y."/>
        </authorList>
    </citation>
    <scope>NUCLEOTIDE SEQUENCE [LARGE SCALE GENOMIC DNA]</scope>
    <source>
        <strain evidence="10">Hh-F2</strain>
        <tissue evidence="10">Blood</tissue>
    </source>
</reference>
<keyword evidence="4 7" id="KW-0226">DNA condensation</keyword>
<comment type="subunit">
    <text evidence="7">Component of the condensin-2 complex.</text>
</comment>
<proteinExistence type="predicted"/>
<protein>
    <recommendedName>
        <fullName evidence="7">Condensin-2 complex subunit D3</fullName>
    </recommendedName>
</protein>
<dbReference type="EMBL" id="JAHFZB010000046">
    <property type="protein sequence ID" value="KAK6467958.1"/>
    <property type="molecule type" value="Genomic_DNA"/>
</dbReference>
<dbReference type="PIRSF" id="PIRSF036508">
    <property type="entry name" value="Condns_HCP-6"/>
    <property type="match status" value="1"/>
</dbReference>
<comment type="function">
    <text evidence="7">Regulatory subunit of the condensin-2 complex, a complex which establishes mitotic chromosome architecture and is involved in physical rigidity of the chromatid axis.</text>
</comment>
<evidence type="ECO:0000256" key="1">
    <source>
        <dbReference type="ARBA" id="ARBA00004123"/>
    </source>
</evidence>
<evidence type="ECO:0000256" key="4">
    <source>
        <dbReference type="ARBA" id="ARBA00023067"/>
    </source>
</evidence>
<dbReference type="PANTHER" id="PTHR14222">
    <property type="entry name" value="CONDENSIN"/>
    <property type="match status" value="1"/>
</dbReference>
<feature type="compositionally biased region" description="Low complexity" evidence="8">
    <location>
        <begin position="1288"/>
        <end position="1321"/>
    </location>
</feature>
<sequence length="1489" mass="166676">MDLLGALELMKIKSVPNVWVDTIWELDFTETEPLDYRIEGEITEYGLEAFKKVYKCLLPFATEEHGNTESVWSRFSESDVSPSALVALLYHFVQLVQNKKASVAQREYALHAAGLYFLLLEIPGSVANRIFHPVLFDKCLDTLKKSWPQESESGRKRKKDAVKSSQSDPKGRKRGRPARRDESEIDEEFDDGDQEEEVYFSGQDLLQVREGIFSLLKNLLRLLPRFPLKDKPQSVQHCLQILIELTNFEPVVGLVDFTGVADITRMKSLPELAYHGLRLLCSPMHGEGDQTVRRVFHRILYVILMMSAGEGSNPVLLSATQHVVSAREQAIRFVSHIVDELKETVLPVFRILLQHICAKVTDKADYRTYGAQALVKLLSKLPCVEYAAFIKWLYNYSRHTKIPYRVFALDVAMALLEQPERQADEAVPPEQVQFLQHRFLIQVMVFGRCSDKAPTVRSRALSSLAQCLELQTATAVGAFQELLQGTSGRSVDEEGLTTSPDYSDASASATHNQQKTLGVFKTIEVTKRADATVSEAKEIIAMLRLRAGDEKTNVRKSALQVFTSLLKYRVIPCTPEDLSTVQERCRDPAVSVRKQALQSLTELLMAQPGNRLVQESWLTGVVPVVLDTENSLQEKALVCLDQTILHHIKHYDKYSDDDSHQKLAWDLLAHLGGESQELCRYLTKAFHIWSKQDKFSSSFINNLISHTETENSAAAWMLLAKVAGSSPKLNYSKIIEAWDNISREQNTSSNTTCHVLCVIGHVAKHLNEGTKRRLVGDIMKWLKAFHSPLVVVSAAVAALHKLGQSESLEETLSFLNLHCGQLVSLCDSYLSNIVLNEDGAACIDEDLVVKYIFTLGEAALLCPSKVEKRIFLLIQSILASNVNLEPSAGDGDSEDLLASQPLSQFKASAMPTVVRAHAFITLGKLCLQNEDLAKKCIPALARELELCEDVSIRNNVIIVMCDLCVRYTTMVDRYIPNIAMSLKDREPSIRKQTLIMLTNLLQEEFVKWKESLFFRFVSVLVDPDPSIARLSEFCLVHLLLKRNPVMFSQHFIECIFHFNGYEKHEKYNKFPQTQREKNLFSLKGSKNKEKRMKIYKFLLDHFTDEQRFSITTKISQNVLASFVDGLVPLDKEASDLLSDTFEVLSSKEIKLSTMRSKPGEEVQPDDDEIAMATAVMQVAQKKLISQVQKKIFIENVIPIITSLKSMLEQMRIPALRELMSYLREMMQDYRNEINDFFAVDKQLAAELEYDMKKYEEQLEKERESENMSSTIQPDMAAAPGTPRPSPRGSPAAAVSVSGGVRAQTPGSAAASPHGAAAGSAGTPLQPHTPSAAVFTSPRPVVPRARQMSLSTAAILNSAKKVAETLRNQRSRCVSGVTPAPSGENSPSSKPASLRGRGLRLSSSNSSMIERAISTPDKTIENVTFNAGVSYISMSGSEQRNSEKTDQNVLCLVSPDKPPPPPRQWNVESPVSMRQTRRGNQRKTPLKPAN</sequence>
<keyword evidence="11" id="KW-1185">Reference proteome</keyword>
<name>A0ABR0Y676_HUSHU</name>
<evidence type="ECO:0000256" key="8">
    <source>
        <dbReference type="SAM" id="MobiDB-lite"/>
    </source>
</evidence>
<dbReference type="Gene3D" id="1.25.10.10">
    <property type="entry name" value="Leucine-rich Repeat Variant"/>
    <property type="match status" value="3"/>
</dbReference>
<evidence type="ECO:0000313" key="11">
    <source>
        <dbReference type="Proteomes" id="UP001369086"/>
    </source>
</evidence>
<dbReference type="InterPro" id="IPR032682">
    <property type="entry name" value="Cnd1_C"/>
</dbReference>
<dbReference type="InterPro" id="IPR012371">
    <property type="entry name" value="NCAPD3"/>
</dbReference>
<evidence type="ECO:0000256" key="3">
    <source>
        <dbReference type="ARBA" id="ARBA00022776"/>
    </source>
</evidence>
<keyword evidence="5 7" id="KW-0539">Nucleus</keyword>
<feature type="region of interest" description="Disordered" evidence="8">
    <location>
        <begin position="1369"/>
        <end position="1402"/>
    </location>
</feature>
<dbReference type="InterPro" id="IPR026971">
    <property type="entry name" value="CND1/NCAPD3"/>
</dbReference>
<dbReference type="Pfam" id="PF20168">
    <property type="entry name" value="PDS5"/>
    <property type="match status" value="1"/>
</dbReference>
<evidence type="ECO:0000256" key="2">
    <source>
        <dbReference type="ARBA" id="ARBA00022618"/>
    </source>
</evidence>
<evidence type="ECO:0000259" key="9">
    <source>
        <dbReference type="Pfam" id="PF12717"/>
    </source>
</evidence>
<feature type="compositionally biased region" description="Acidic residues" evidence="8">
    <location>
        <begin position="183"/>
        <end position="196"/>
    </location>
</feature>
<feature type="region of interest" description="Disordered" evidence="8">
    <location>
        <begin position="150"/>
        <end position="196"/>
    </location>
</feature>
<dbReference type="InterPro" id="IPR016024">
    <property type="entry name" value="ARM-type_fold"/>
</dbReference>
<dbReference type="InterPro" id="IPR011989">
    <property type="entry name" value="ARM-like"/>
</dbReference>
<dbReference type="SUPFAM" id="SSF48371">
    <property type="entry name" value="ARM repeat"/>
    <property type="match status" value="1"/>
</dbReference>